<evidence type="ECO:0000256" key="9">
    <source>
        <dbReference type="SAM" id="Phobius"/>
    </source>
</evidence>
<evidence type="ECO:0000256" key="3">
    <source>
        <dbReference type="ARBA" id="ARBA00022692"/>
    </source>
</evidence>
<name>A0A7J6MQZ4_PEROL</name>
<comment type="subcellular location">
    <subcellularLocation>
        <location evidence="1 8">Membrane</location>
        <topology evidence="1 8">Multi-pass membrane protein</topology>
    </subcellularLocation>
</comment>
<dbReference type="EMBL" id="JABANN010000038">
    <property type="protein sequence ID" value="KAF4674003.1"/>
    <property type="molecule type" value="Genomic_DNA"/>
</dbReference>
<feature type="transmembrane region" description="Helical" evidence="9">
    <location>
        <begin position="90"/>
        <end position="111"/>
    </location>
</feature>
<feature type="transmembrane region" description="Helical" evidence="9">
    <location>
        <begin position="232"/>
        <end position="253"/>
    </location>
</feature>
<proteinExistence type="inferred from homology"/>
<reference evidence="10 11" key="1">
    <citation type="submission" date="2020-04" db="EMBL/GenBank/DDBJ databases">
        <title>Perkinsus olseni comparative genomics.</title>
        <authorList>
            <person name="Bogema D.R."/>
        </authorList>
    </citation>
    <scope>NUCLEOTIDE SEQUENCE [LARGE SCALE GENOMIC DNA]</scope>
    <source>
        <strain evidence="10">ATCC PRA-31</strain>
    </source>
</reference>
<accession>A0A7J6MQZ4</accession>
<dbReference type="SMART" id="SM00679">
    <property type="entry name" value="CTNS"/>
    <property type="match status" value="2"/>
</dbReference>
<evidence type="ECO:0000256" key="5">
    <source>
        <dbReference type="ARBA" id="ARBA00022989"/>
    </source>
</evidence>
<keyword evidence="3 8" id="KW-0812">Transmembrane</keyword>
<feature type="transmembrane region" description="Helical" evidence="9">
    <location>
        <begin position="143"/>
        <end position="161"/>
    </location>
</feature>
<protein>
    <recommendedName>
        <fullName evidence="8">Solute carrier family 66 member 3</fullName>
    </recommendedName>
</protein>
<dbReference type="Proteomes" id="UP000572268">
    <property type="component" value="Unassembled WGS sequence"/>
</dbReference>
<evidence type="ECO:0000256" key="1">
    <source>
        <dbReference type="ARBA" id="ARBA00004141"/>
    </source>
</evidence>
<dbReference type="AlphaFoldDB" id="A0A7J6MQZ4"/>
<gene>
    <name evidence="10" type="primary">MPDU1</name>
    <name evidence="10" type="ORF">FOL46_006039</name>
</gene>
<dbReference type="GO" id="GO:0016020">
    <property type="term" value="C:membrane"/>
    <property type="evidence" value="ECO:0007669"/>
    <property type="project" value="UniProtKB-SubCell"/>
</dbReference>
<evidence type="ECO:0000256" key="4">
    <source>
        <dbReference type="ARBA" id="ARBA00022737"/>
    </source>
</evidence>
<feature type="transmembrane region" description="Helical" evidence="9">
    <location>
        <begin position="68"/>
        <end position="84"/>
    </location>
</feature>
<evidence type="ECO:0000256" key="6">
    <source>
        <dbReference type="ARBA" id="ARBA00023136"/>
    </source>
</evidence>
<dbReference type="PANTHER" id="PTHR12226:SF2">
    <property type="entry name" value="MANNOSE-P-DOLICHOL UTILIZATION DEFECT 1 PROTEIN"/>
    <property type="match status" value="1"/>
</dbReference>
<dbReference type="PANTHER" id="PTHR12226">
    <property type="entry name" value="MANNOSE-P-DOLICHOL UTILIZATION DEFECT 1 LEC35 -RELATED"/>
    <property type="match status" value="1"/>
</dbReference>
<keyword evidence="4" id="KW-0677">Repeat</keyword>
<dbReference type="Pfam" id="PF04193">
    <property type="entry name" value="PQ-loop"/>
    <property type="match status" value="1"/>
</dbReference>
<organism evidence="10 11">
    <name type="scientific">Perkinsus olseni</name>
    <name type="common">Perkinsus atlanticus</name>
    <dbReference type="NCBI Taxonomy" id="32597"/>
    <lineage>
        <taxon>Eukaryota</taxon>
        <taxon>Sar</taxon>
        <taxon>Alveolata</taxon>
        <taxon>Perkinsozoa</taxon>
        <taxon>Perkinsea</taxon>
        <taxon>Perkinsida</taxon>
        <taxon>Perkinsidae</taxon>
        <taxon>Perkinsus</taxon>
    </lineage>
</organism>
<keyword evidence="5 8" id="KW-1133">Transmembrane helix</keyword>
<evidence type="ECO:0000256" key="2">
    <source>
        <dbReference type="ARBA" id="ARBA00022448"/>
    </source>
</evidence>
<dbReference type="InterPro" id="IPR016817">
    <property type="entry name" value="MannP-dilichol_defect-1"/>
</dbReference>
<dbReference type="PIRSF" id="PIRSF023381">
    <property type="entry name" value="MannP-dilichol_defect-1p"/>
    <property type="match status" value="1"/>
</dbReference>
<evidence type="ECO:0000256" key="8">
    <source>
        <dbReference type="PIRNR" id="PIRNR023381"/>
    </source>
</evidence>
<feature type="transmembrane region" description="Helical" evidence="9">
    <location>
        <begin position="37"/>
        <end position="56"/>
    </location>
</feature>
<evidence type="ECO:0000313" key="11">
    <source>
        <dbReference type="Proteomes" id="UP000572268"/>
    </source>
</evidence>
<dbReference type="Gene3D" id="1.20.1280.290">
    <property type="match status" value="2"/>
</dbReference>
<keyword evidence="2" id="KW-0813">Transport</keyword>
<keyword evidence="6 8" id="KW-0472">Membrane</keyword>
<comment type="caution">
    <text evidence="10">The sequence shown here is derived from an EMBL/GenBank/DDBJ whole genome shotgun (WGS) entry which is preliminary data.</text>
</comment>
<dbReference type="InterPro" id="IPR006603">
    <property type="entry name" value="PQ-loop_rpt"/>
</dbReference>
<sequence>MSSKVLGLVSQECLDKFMAFDLEKSCVTEFMVNGLNMGVMAGALAVKLPQIIKILANKSVKGISEASFALEFIASSLFCIYNMLMRHPFAAWGEMFFISVQCMIQLILFWWYAPQIDILPRVLLMNLGSFGFMWAMSGQMPQQLLPFLGMAPAILGIAARLPQIVLNFKQGSTGKTCEFNWLAGSPIYRNRLRVVMRSIAGHLAFLTFFLSFMGNLARIFTTLKQLSDPVTLASHGCAAICNGTIVAQILYYWNATKAANAQEEKSKKAKKEE</sequence>
<feature type="transmembrane region" description="Helical" evidence="9">
    <location>
        <begin position="118"/>
        <end position="137"/>
    </location>
</feature>
<evidence type="ECO:0000256" key="7">
    <source>
        <dbReference type="ARBA" id="ARBA00038475"/>
    </source>
</evidence>
<evidence type="ECO:0000313" key="10">
    <source>
        <dbReference type="EMBL" id="KAF4674003.1"/>
    </source>
</evidence>
<feature type="transmembrane region" description="Helical" evidence="9">
    <location>
        <begin position="199"/>
        <end position="220"/>
    </location>
</feature>
<comment type="similarity">
    <text evidence="7">Belongs to the MPDU1 (TC 2.A.43.3) family.</text>
</comment>